<dbReference type="AlphaFoldDB" id="A6KU14"/>
<evidence type="ECO:0000313" key="2">
    <source>
        <dbReference type="Proteomes" id="UP000234681"/>
    </source>
</evidence>
<gene>
    <name evidence="1" type="ORF">rCG_54743</name>
</gene>
<accession>A6KU14</accession>
<protein>
    <submittedName>
        <fullName evidence="1">RCG54743</fullName>
    </submittedName>
</protein>
<reference evidence="2" key="1">
    <citation type="submission" date="2005-09" db="EMBL/GenBank/DDBJ databases">
        <authorList>
            <person name="Mural R.J."/>
            <person name="Li P.W."/>
            <person name="Adams M.D."/>
            <person name="Amanatides P.G."/>
            <person name="Baden-Tillson H."/>
            <person name="Barnstead M."/>
            <person name="Chin S.H."/>
            <person name="Dew I."/>
            <person name="Evans C.A."/>
            <person name="Ferriera S."/>
            <person name="Flanigan M."/>
            <person name="Fosler C."/>
            <person name="Glodek A."/>
            <person name="Gu Z."/>
            <person name="Holt R.A."/>
            <person name="Jennings D."/>
            <person name="Kraft C.L."/>
            <person name="Lu F."/>
            <person name="Nguyen T."/>
            <person name="Nusskern D.R."/>
            <person name="Pfannkoch C.M."/>
            <person name="Sitter C."/>
            <person name="Sutton G.G."/>
            <person name="Venter J.C."/>
            <person name="Wang Z."/>
            <person name="Woodage T."/>
            <person name="Zheng X.H."/>
            <person name="Zhong F."/>
        </authorList>
    </citation>
    <scope>NUCLEOTIDE SEQUENCE [LARGE SCALE GENOMIC DNA]</scope>
    <source>
        <strain>BN</strain>
        <strain evidence="2">Sprague-Dawley</strain>
    </source>
</reference>
<dbReference type="EMBL" id="CH474125">
    <property type="protein sequence ID" value="EDL83142.1"/>
    <property type="molecule type" value="Genomic_DNA"/>
</dbReference>
<evidence type="ECO:0000313" key="1">
    <source>
        <dbReference type="EMBL" id="EDL83142.1"/>
    </source>
</evidence>
<dbReference type="Proteomes" id="UP000234681">
    <property type="component" value="Chromosome 14"/>
</dbReference>
<sequence>MVPWRLLKIIVFLYANRSLFNDIKPLH</sequence>
<proteinExistence type="predicted"/>
<organism evidence="1 2">
    <name type="scientific">Rattus norvegicus</name>
    <name type="common">Rat</name>
    <dbReference type="NCBI Taxonomy" id="10116"/>
    <lineage>
        <taxon>Eukaryota</taxon>
        <taxon>Metazoa</taxon>
        <taxon>Chordata</taxon>
        <taxon>Craniata</taxon>
        <taxon>Vertebrata</taxon>
        <taxon>Euteleostomi</taxon>
        <taxon>Mammalia</taxon>
        <taxon>Eutheria</taxon>
        <taxon>Euarchontoglires</taxon>
        <taxon>Glires</taxon>
        <taxon>Rodentia</taxon>
        <taxon>Myomorpha</taxon>
        <taxon>Muroidea</taxon>
        <taxon>Muridae</taxon>
        <taxon>Murinae</taxon>
        <taxon>Rattus</taxon>
    </lineage>
</organism>
<name>A6KU14_RAT</name>